<evidence type="ECO:0008006" key="4">
    <source>
        <dbReference type="Google" id="ProtNLM"/>
    </source>
</evidence>
<dbReference type="RefSeq" id="WP_039248942.1">
    <property type="nucleotide sequence ID" value="NZ_JWSY01000084.1"/>
</dbReference>
<feature type="binding site" evidence="1">
    <location>
        <position position="52"/>
    </location>
    <ligand>
        <name>Mg(2+)</name>
        <dbReference type="ChEBI" id="CHEBI:18420"/>
        <label>1</label>
    </ligand>
</feature>
<dbReference type="GO" id="GO:0046872">
    <property type="term" value="F:metal ion binding"/>
    <property type="evidence" value="ECO:0007669"/>
    <property type="project" value="UniProtKB-KW"/>
</dbReference>
<feature type="binding site" evidence="1">
    <location>
        <position position="55"/>
    </location>
    <ligand>
        <name>Mg(2+)</name>
        <dbReference type="ChEBI" id="CHEBI:18420"/>
        <label>1</label>
    </ligand>
</feature>
<feature type="binding site" evidence="1">
    <location>
        <position position="54"/>
    </location>
    <ligand>
        <name>Mg(2+)</name>
        <dbReference type="ChEBI" id="CHEBI:18420"/>
        <label>1</label>
    </ligand>
</feature>
<gene>
    <name evidence="2" type="ORF">RM53_16785</name>
</gene>
<dbReference type="InterPro" id="IPR036705">
    <property type="entry name" value="Ribosyl_crysJ1_sf"/>
</dbReference>
<proteinExistence type="predicted"/>
<comment type="caution">
    <text evidence="2">The sequence shown here is derived from an EMBL/GenBank/DDBJ whole genome shotgun (WGS) entry which is preliminary data.</text>
</comment>
<keyword evidence="1" id="KW-0479">Metal-binding</keyword>
<name>A0A0B4CD07_9CAUL</name>
<comment type="cofactor">
    <cofactor evidence="1">
        <name>Mg(2+)</name>
        <dbReference type="ChEBI" id="CHEBI:18420"/>
    </cofactor>
    <text evidence="1">Binds 2 magnesium ions per subunit.</text>
</comment>
<dbReference type="Proteomes" id="UP000031166">
    <property type="component" value="Unassembled WGS sequence"/>
</dbReference>
<protein>
    <recommendedName>
        <fullName evidence="4">ADP-ribosylglycohydrolase</fullName>
    </recommendedName>
</protein>
<dbReference type="InterPro" id="IPR005502">
    <property type="entry name" value="Ribosyl_crysJ1"/>
</dbReference>
<dbReference type="AlphaFoldDB" id="A0A0B4CD07"/>
<dbReference type="SUPFAM" id="SSF101478">
    <property type="entry name" value="ADP-ribosylglycohydrolase"/>
    <property type="match status" value="1"/>
</dbReference>
<feature type="non-terminal residue" evidence="2">
    <location>
        <position position="1"/>
    </location>
</feature>
<dbReference type="EMBL" id="JWSY01000084">
    <property type="protein sequence ID" value="KIC52316.1"/>
    <property type="molecule type" value="Genomic_DNA"/>
</dbReference>
<keyword evidence="1" id="KW-0460">Magnesium</keyword>
<accession>A0A0B4CD07</accession>
<dbReference type="Pfam" id="PF03747">
    <property type="entry name" value="ADP_ribosyl_GH"/>
    <property type="match status" value="1"/>
</dbReference>
<sequence length="97" mass="10097">AAISAGSWRNRPRAEINASGYVAHSLEAALWSVGRTADYRGSVLLAANLGQDADTTAAIAGQLAGALSGVERLPAEWVDRLAWKDRLVAAAQSLLAP</sequence>
<evidence type="ECO:0000256" key="1">
    <source>
        <dbReference type="PIRSR" id="PIRSR605502-1"/>
    </source>
</evidence>
<dbReference type="PANTHER" id="PTHR16222">
    <property type="entry name" value="ADP-RIBOSYLGLYCOHYDROLASE"/>
    <property type="match status" value="1"/>
</dbReference>
<dbReference type="InterPro" id="IPR050792">
    <property type="entry name" value="ADP-ribosylglycohydrolase"/>
</dbReference>
<dbReference type="PANTHER" id="PTHR16222:SF12">
    <property type="entry name" value="ADP-RIBOSYLGLYCOHYDROLASE-RELATED"/>
    <property type="match status" value="1"/>
</dbReference>
<evidence type="ECO:0000313" key="3">
    <source>
        <dbReference type="Proteomes" id="UP000031166"/>
    </source>
</evidence>
<evidence type="ECO:0000313" key="2">
    <source>
        <dbReference type="EMBL" id="KIC52316.1"/>
    </source>
</evidence>
<dbReference type="Gene3D" id="1.10.4080.10">
    <property type="entry name" value="ADP-ribosylation/Crystallin J1"/>
    <property type="match status" value="1"/>
</dbReference>
<reference evidence="2 3" key="1">
    <citation type="submission" date="2014-12" db="EMBL/GenBank/DDBJ databases">
        <title>Genome sequencing of Brevundimonas nasdae TPW30.</title>
        <authorList>
            <person name="Tan P.W."/>
            <person name="Chan K.-G."/>
        </authorList>
    </citation>
    <scope>NUCLEOTIDE SEQUENCE [LARGE SCALE GENOMIC DNA]</scope>
    <source>
        <strain evidence="2 3">TPW30</strain>
    </source>
</reference>
<organism evidence="2 3">
    <name type="scientific">Brevundimonas nasdae</name>
    <dbReference type="NCBI Taxonomy" id="172043"/>
    <lineage>
        <taxon>Bacteria</taxon>
        <taxon>Pseudomonadati</taxon>
        <taxon>Pseudomonadota</taxon>
        <taxon>Alphaproteobacteria</taxon>
        <taxon>Caulobacterales</taxon>
        <taxon>Caulobacteraceae</taxon>
        <taxon>Brevundimonas</taxon>
    </lineage>
</organism>